<sequence length="224" mass="23727">MEPQANSYFSDTYLFETDATVIAVGLTEAGDPWVALNPNIFHPRGGGQMEDAGTVDGREVTVARHENGLVVLTGAGLPGLGTTVHAAVDPQTRLLHAALHTAGHLVGFLGEERGWRHSGHSHFPGQARLDFHPESVTEDLGDPDTRAAVVSRLQARMQDLVDTKAPVTSSIDAHGIRTVAIAGVNAEPCGGTHVSDLGALKDARILDAKIKRGALKVRYEATHA</sequence>
<dbReference type="InterPro" id="IPR018163">
    <property type="entry name" value="Thr/Ala-tRNA-synth_IIc_edit"/>
</dbReference>
<gene>
    <name evidence="1" type="ORF">JOF46_000355</name>
</gene>
<reference evidence="1 2" key="1">
    <citation type="submission" date="2021-03" db="EMBL/GenBank/DDBJ databases">
        <title>Sequencing the genomes of 1000 actinobacteria strains.</title>
        <authorList>
            <person name="Klenk H.-P."/>
        </authorList>
    </citation>
    <scope>NUCLEOTIDE SEQUENCE [LARGE SCALE GENOMIC DNA]</scope>
    <source>
        <strain evidence="1 2">DSM 15454</strain>
    </source>
</reference>
<dbReference type="InterPro" id="IPR051335">
    <property type="entry name" value="Alanyl-tRNA_Editing_Enzymes"/>
</dbReference>
<accession>A0ABS4W948</accession>
<evidence type="ECO:0000313" key="1">
    <source>
        <dbReference type="EMBL" id="MBP2372443.1"/>
    </source>
</evidence>
<dbReference type="SUPFAM" id="SSF55186">
    <property type="entry name" value="ThrRS/AlaRS common domain"/>
    <property type="match status" value="1"/>
</dbReference>
<keyword evidence="2" id="KW-1185">Reference proteome</keyword>
<proteinExistence type="predicted"/>
<protein>
    <submittedName>
        <fullName evidence="1">Ser-tRNA(Ala) deacylase AlaX</fullName>
    </submittedName>
</protein>
<evidence type="ECO:0000313" key="2">
    <source>
        <dbReference type="Proteomes" id="UP000766570"/>
    </source>
</evidence>
<dbReference type="Gene3D" id="3.30.980.10">
    <property type="entry name" value="Threonyl-trna Synthetase, Chain A, domain 2"/>
    <property type="match status" value="1"/>
</dbReference>
<dbReference type="PANTHER" id="PTHR43462">
    <property type="entry name" value="ALANYL-TRNA EDITING PROTEIN"/>
    <property type="match status" value="1"/>
</dbReference>
<dbReference type="EMBL" id="JAGIOE010000001">
    <property type="protein sequence ID" value="MBP2372443.1"/>
    <property type="molecule type" value="Genomic_DNA"/>
</dbReference>
<name>A0ABS4W948_9MICC</name>
<dbReference type="SUPFAM" id="SSF50447">
    <property type="entry name" value="Translation proteins"/>
    <property type="match status" value="1"/>
</dbReference>
<dbReference type="Proteomes" id="UP000766570">
    <property type="component" value="Unassembled WGS sequence"/>
</dbReference>
<dbReference type="Gene3D" id="2.40.30.130">
    <property type="match status" value="1"/>
</dbReference>
<dbReference type="PANTHER" id="PTHR43462:SF2">
    <property type="entry name" value="THREONYL AND ALANYL TRNA SYNTHETASE SECOND ADDITIONAL DOMAIN-CONTAINING PROTEIN"/>
    <property type="match status" value="1"/>
</dbReference>
<dbReference type="RefSeq" id="WP_209905759.1">
    <property type="nucleotide sequence ID" value="NZ_BAAAMI010000025.1"/>
</dbReference>
<comment type="caution">
    <text evidence="1">The sequence shown here is derived from an EMBL/GenBank/DDBJ whole genome shotgun (WGS) entry which is preliminary data.</text>
</comment>
<organism evidence="1 2">
    <name type="scientific">Paeniglutamicibacter psychrophenolicus</name>
    <dbReference type="NCBI Taxonomy" id="257454"/>
    <lineage>
        <taxon>Bacteria</taxon>
        <taxon>Bacillati</taxon>
        <taxon>Actinomycetota</taxon>
        <taxon>Actinomycetes</taxon>
        <taxon>Micrococcales</taxon>
        <taxon>Micrococcaceae</taxon>
        <taxon>Paeniglutamicibacter</taxon>
    </lineage>
</organism>
<dbReference type="InterPro" id="IPR009000">
    <property type="entry name" value="Transl_B-barrel_sf"/>
</dbReference>